<evidence type="ECO:0000313" key="3">
    <source>
        <dbReference type="Proteomes" id="UP001518976"/>
    </source>
</evidence>
<dbReference type="InterPro" id="IPR033458">
    <property type="entry name" value="DUF5134"/>
</dbReference>
<dbReference type="RefSeq" id="WP_209266467.1">
    <property type="nucleotide sequence ID" value="NZ_JAFFZN010000018.1"/>
</dbReference>
<evidence type="ECO:0000256" key="1">
    <source>
        <dbReference type="SAM" id="Phobius"/>
    </source>
</evidence>
<keyword evidence="1" id="KW-0472">Membrane</keyword>
<keyword evidence="1" id="KW-1133">Transmembrane helix</keyword>
<keyword evidence="1" id="KW-0812">Transmembrane</keyword>
<feature type="transmembrane region" description="Helical" evidence="1">
    <location>
        <begin position="99"/>
        <end position="117"/>
    </location>
</feature>
<comment type="caution">
    <text evidence="2">The sequence shown here is derived from an EMBL/GenBank/DDBJ whole genome shotgun (WGS) entry which is preliminary data.</text>
</comment>
<feature type="transmembrane region" description="Helical" evidence="1">
    <location>
        <begin position="68"/>
        <end position="87"/>
    </location>
</feature>
<gene>
    <name evidence="2" type="ORF">JW592_19650</name>
</gene>
<dbReference type="EMBL" id="JAFFZN010000018">
    <property type="protein sequence ID" value="MBO8187658.1"/>
    <property type="molecule type" value="Genomic_DNA"/>
</dbReference>
<accession>A0ABS3WX10</accession>
<evidence type="ECO:0000313" key="2">
    <source>
        <dbReference type="EMBL" id="MBO8187658.1"/>
    </source>
</evidence>
<organism evidence="2 3">
    <name type="scientific">Streptomyces spirodelae</name>
    <dbReference type="NCBI Taxonomy" id="2812904"/>
    <lineage>
        <taxon>Bacteria</taxon>
        <taxon>Bacillati</taxon>
        <taxon>Actinomycetota</taxon>
        <taxon>Actinomycetes</taxon>
        <taxon>Kitasatosporales</taxon>
        <taxon>Streptomycetaceae</taxon>
        <taxon>Streptomyces</taxon>
    </lineage>
</organism>
<feature type="transmembrane region" description="Helical" evidence="1">
    <location>
        <begin position="6"/>
        <end position="24"/>
    </location>
</feature>
<proteinExistence type="predicted"/>
<dbReference type="Pfam" id="PF17197">
    <property type="entry name" value="DUF5134"/>
    <property type="match status" value="1"/>
</dbReference>
<protein>
    <submittedName>
        <fullName evidence="2">DUF5134 domain-containing protein</fullName>
    </submittedName>
</protein>
<dbReference type="Proteomes" id="UP001518976">
    <property type="component" value="Unassembled WGS sequence"/>
</dbReference>
<sequence length="210" mass="21034">MHGPATVGWLLVALCAVTGLVCVLRSRGPGCGQRVGAQSEAAMGFAMAAMSVPLLWGGSPVLHRASAWVFTAVFAALLARELWLLTADRHGTASPPAKLHHLLGSAAMTYMALAMALGAPAGTHPAGTGGHHSAPGGVPVVTGVLLAYFAGYVLWTGARLLPTEAGGPVPAGGPGQLEGTRSPSAVQHAQVAAGCEVAMGAAMFAMLLTV</sequence>
<reference evidence="2 3" key="1">
    <citation type="submission" date="2021-02" db="EMBL/GenBank/DDBJ databases">
        <title>Streptomyces spirodelae sp. nov., isolated from duckweed.</title>
        <authorList>
            <person name="Saimee Y."/>
            <person name="Duangmal K."/>
        </authorList>
    </citation>
    <scope>NUCLEOTIDE SEQUENCE [LARGE SCALE GENOMIC DNA]</scope>
    <source>
        <strain evidence="2 3">DW4-2</strain>
    </source>
</reference>
<keyword evidence="3" id="KW-1185">Reference proteome</keyword>
<name>A0ABS3WX10_9ACTN</name>
<feature type="transmembrane region" description="Helical" evidence="1">
    <location>
        <begin position="137"/>
        <end position="155"/>
    </location>
</feature>
<feature type="transmembrane region" description="Helical" evidence="1">
    <location>
        <begin position="36"/>
        <end position="56"/>
    </location>
</feature>